<dbReference type="InterPro" id="IPR050121">
    <property type="entry name" value="Cytochrome_P450_monoxygenase"/>
</dbReference>
<dbReference type="GO" id="GO:0020037">
    <property type="term" value="F:heme binding"/>
    <property type="evidence" value="ECO:0007669"/>
    <property type="project" value="InterPro"/>
</dbReference>
<dbReference type="InterPro" id="IPR036396">
    <property type="entry name" value="Cyt_P450_sf"/>
</dbReference>
<evidence type="ECO:0000256" key="4">
    <source>
        <dbReference type="ARBA" id="ARBA00022723"/>
    </source>
</evidence>
<evidence type="ECO:0000256" key="1">
    <source>
        <dbReference type="ARBA" id="ARBA00001971"/>
    </source>
</evidence>
<keyword evidence="8" id="KW-0560">Oxidoreductase</keyword>
<keyword evidence="5 7" id="KW-0408">Iron</keyword>
<comment type="cofactor">
    <cofactor evidence="1 7">
        <name>heme</name>
        <dbReference type="ChEBI" id="CHEBI:30413"/>
    </cofactor>
</comment>
<dbReference type="PANTHER" id="PTHR24305:SF223">
    <property type="entry name" value="CYTOCHROME P450-DIT2"/>
    <property type="match status" value="1"/>
</dbReference>
<keyword evidence="6 8" id="KW-0503">Monooxygenase</keyword>
<dbReference type="STRING" id="363999.A0A439DJE3"/>
<dbReference type="InterPro" id="IPR001128">
    <property type="entry name" value="Cyt_P450"/>
</dbReference>
<dbReference type="Pfam" id="PF00067">
    <property type="entry name" value="p450"/>
    <property type="match status" value="1"/>
</dbReference>
<evidence type="ECO:0000256" key="5">
    <source>
        <dbReference type="ARBA" id="ARBA00023004"/>
    </source>
</evidence>
<dbReference type="PRINTS" id="PR00465">
    <property type="entry name" value="EP450IV"/>
</dbReference>
<comment type="similarity">
    <text evidence="2 8">Belongs to the cytochrome P450 family.</text>
</comment>
<reference evidence="9 10" key="1">
    <citation type="submission" date="2018-12" db="EMBL/GenBank/DDBJ databases">
        <title>Draft genome sequence of Xylaria grammica IHI A82.</title>
        <authorList>
            <person name="Buettner E."/>
            <person name="Kellner H."/>
        </authorList>
    </citation>
    <scope>NUCLEOTIDE SEQUENCE [LARGE SCALE GENOMIC DNA]</scope>
    <source>
        <strain evidence="9 10">IHI A82</strain>
    </source>
</reference>
<keyword evidence="3 7" id="KW-0349">Heme</keyword>
<protein>
    <recommendedName>
        <fullName evidence="11">Cytochrome P450</fullName>
    </recommendedName>
</protein>
<evidence type="ECO:0008006" key="11">
    <source>
        <dbReference type="Google" id="ProtNLM"/>
    </source>
</evidence>
<dbReference type="InterPro" id="IPR002403">
    <property type="entry name" value="Cyt_P450_E_grp-IV"/>
</dbReference>
<evidence type="ECO:0000256" key="7">
    <source>
        <dbReference type="PIRSR" id="PIRSR602403-1"/>
    </source>
</evidence>
<dbReference type="EMBL" id="RYZI01000007">
    <property type="protein sequence ID" value="RWA14529.1"/>
    <property type="molecule type" value="Genomic_DNA"/>
</dbReference>
<dbReference type="GO" id="GO:0005506">
    <property type="term" value="F:iron ion binding"/>
    <property type="evidence" value="ECO:0007669"/>
    <property type="project" value="InterPro"/>
</dbReference>
<dbReference type="SUPFAM" id="SSF48264">
    <property type="entry name" value="Cytochrome P450"/>
    <property type="match status" value="1"/>
</dbReference>
<dbReference type="Gene3D" id="1.10.630.10">
    <property type="entry name" value="Cytochrome P450"/>
    <property type="match status" value="1"/>
</dbReference>
<evidence type="ECO:0000256" key="2">
    <source>
        <dbReference type="ARBA" id="ARBA00010617"/>
    </source>
</evidence>
<name>A0A439DJE3_9PEZI</name>
<dbReference type="Proteomes" id="UP000286045">
    <property type="component" value="Unassembled WGS sequence"/>
</dbReference>
<keyword evidence="4 7" id="KW-0479">Metal-binding</keyword>
<dbReference type="PROSITE" id="PS00086">
    <property type="entry name" value="CYTOCHROME_P450"/>
    <property type="match status" value="1"/>
</dbReference>
<dbReference type="GO" id="GO:0016705">
    <property type="term" value="F:oxidoreductase activity, acting on paired donors, with incorporation or reduction of molecular oxygen"/>
    <property type="evidence" value="ECO:0007669"/>
    <property type="project" value="InterPro"/>
</dbReference>
<proteinExistence type="inferred from homology"/>
<dbReference type="InterPro" id="IPR017972">
    <property type="entry name" value="Cyt_P450_CS"/>
</dbReference>
<comment type="caution">
    <text evidence="9">The sequence shown here is derived from an EMBL/GenBank/DDBJ whole genome shotgun (WGS) entry which is preliminary data.</text>
</comment>
<dbReference type="PANTHER" id="PTHR24305">
    <property type="entry name" value="CYTOCHROME P450"/>
    <property type="match status" value="1"/>
</dbReference>
<organism evidence="9 10">
    <name type="scientific">Xylaria grammica</name>
    <dbReference type="NCBI Taxonomy" id="363999"/>
    <lineage>
        <taxon>Eukaryota</taxon>
        <taxon>Fungi</taxon>
        <taxon>Dikarya</taxon>
        <taxon>Ascomycota</taxon>
        <taxon>Pezizomycotina</taxon>
        <taxon>Sordariomycetes</taxon>
        <taxon>Xylariomycetidae</taxon>
        <taxon>Xylariales</taxon>
        <taxon>Xylariaceae</taxon>
        <taxon>Xylaria</taxon>
    </lineage>
</organism>
<accession>A0A439DJE3</accession>
<keyword evidence="10" id="KW-1185">Reference proteome</keyword>
<gene>
    <name evidence="9" type="ORF">EKO27_g565</name>
</gene>
<dbReference type="CDD" id="cd11070">
    <property type="entry name" value="CYP56-like"/>
    <property type="match status" value="1"/>
</dbReference>
<sequence length="496" mass="56505">MVFQWLLAGVLLIFVWCFYQLIAKIVLPPAYFPKNIPTIPFYYTLLPIFKEVDQEELYHKYLERPLTECGAVKIFFGGHWNVLITRPTYMAQVLKYDGDFPKAGNHVKNPHSVLALYTGENIISAIGNKWKLFADLAKPALQANVDTSIMVRNAQRLISLLLQEQHKMASVDIGDYIQAYAIANVTESLLGSTFEALGNAKHPLLQLQREIKPKIFNPFHLNFPGLDRLRLPSREEAKKLVKKFKAELSSLVMKGHKHRCQPDSTNLGCRLLSAYTNGQLSEYHLQQNTLITFVAGHENPMILLLSNLFVLADRPDLQEQVRKEVMSLSPADRINPDALATLPLLTSMIFETLRMYPPLSQIMNKRTAADVMLGEDILLRAGTYTGYNGYSTNRNREFWGPDADLFRPSRWGETVDDMNTLYRRATSKATFITFHGGKRTCLGQKWALAAHRVSMSIFLTSLQWRLDPTWPRKMTPAGPLMPKKLRLQVEQIQGAR</sequence>
<evidence type="ECO:0000313" key="9">
    <source>
        <dbReference type="EMBL" id="RWA14529.1"/>
    </source>
</evidence>
<evidence type="ECO:0000256" key="3">
    <source>
        <dbReference type="ARBA" id="ARBA00022617"/>
    </source>
</evidence>
<evidence type="ECO:0000313" key="10">
    <source>
        <dbReference type="Proteomes" id="UP000286045"/>
    </source>
</evidence>
<evidence type="ECO:0000256" key="8">
    <source>
        <dbReference type="RuleBase" id="RU000461"/>
    </source>
</evidence>
<feature type="binding site" description="axial binding residue" evidence="7">
    <location>
        <position position="441"/>
    </location>
    <ligand>
        <name>heme</name>
        <dbReference type="ChEBI" id="CHEBI:30413"/>
    </ligand>
    <ligandPart>
        <name>Fe</name>
        <dbReference type="ChEBI" id="CHEBI:18248"/>
    </ligandPart>
</feature>
<dbReference type="GO" id="GO:0004497">
    <property type="term" value="F:monooxygenase activity"/>
    <property type="evidence" value="ECO:0007669"/>
    <property type="project" value="UniProtKB-KW"/>
</dbReference>
<evidence type="ECO:0000256" key="6">
    <source>
        <dbReference type="ARBA" id="ARBA00023033"/>
    </source>
</evidence>
<dbReference type="AlphaFoldDB" id="A0A439DJE3"/>